<sequence length="186" mass="21124">MKTYDMRFDAETMAMLQNLKGSVLKSIRSDAEALPSSAYGIAEIITSRGAYALTSTIEVADYFGALEDVAMFRLFPSTGNMPSRLMNTDMTNIPVEEMIQEIQIVNEHQELFHLGVKTYDVQVTRGIIFLLQNGGEISFEKNIWFSEMISIHKGTPLTNQFIPISEFEEDWTDDYVGKCERETIKI</sequence>
<keyword evidence="2" id="KW-1185">Reference proteome</keyword>
<accession>A0A8D4UVY9</accession>
<dbReference type="RefSeq" id="WP_144269233.1">
    <property type="nucleotide sequence ID" value="NZ_AP019697.1"/>
</dbReference>
<dbReference type="KEGG" id="dho:Dia5BBH33_19120"/>
<dbReference type="EMBL" id="AP019697">
    <property type="protein sequence ID" value="BBK25977.1"/>
    <property type="molecule type" value="Genomic_DNA"/>
</dbReference>
<proteinExistence type="predicted"/>
<name>A0A8D4UVY9_9FIRM</name>
<dbReference type="OrthoDB" id="2037745at2"/>
<evidence type="ECO:0000313" key="1">
    <source>
        <dbReference type="EMBL" id="BBK25977.1"/>
    </source>
</evidence>
<reference evidence="2" key="1">
    <citation type="submission" date="2019-05" db="EMBL/GenBank/DDBJ databases">
        <title>Complete genome sequencing of Dialister sp. strain 5BBH33.</title>
        <authorList>
            <person name="Sakamoto M."/>
            <person name="Murakami T."/>
            <person name="Mori H."/>
        </authorList>
    </citation>
    <scope>NUCLEOTIDE SEQUENCE [LARGE SCALE GENOMIC DNA]</scope>
    <source>
        <strain evidence="2">5BBH33</strain>
    </source>
</reference>
<dbReference type="Proteomes" id="UP000320585">
    <property type="component" value="Chromosome"/>
</dbReference>
<evidence type="ECO:0000313" key="2">
    <source>
        <dbReference type="Proteomes" id="UP000320585"/>
    </source>
</evidence>
<organism evidence="1 2">
    <name type="scientific">Dialister hominis</name>
    <dbReference type="NCBI Taxonomy" id="2582419"/>
    <lineage>
        <taxon>Bacteria</taxon>
        <taxon>Bacillati</taxon>
        <taxon>Bacillota</taxon>
        <taxon>Negativicutes</taxon>
        <taxon>Veillonellales</taxon>
        <taxon>Veillonellaceae</taxon>
        <taxon>Dialister</taxon>
    </lineage>
</organism>
<gene>
    <name evidence="1" type="ORF">Dia5BBH33_19120</name>
</gene>
<protein>
    <submittedName>
        <fullName evidence="1">Uncharacterized protein</fullName>
    </submittedName>
</protein>
<dbReference type="AlphaFoldDB" id="A0A8D4UVY9"/>
<dbReference type="GeneID" id="92717121"/>